<sequence length="69" mass="7980">YTPIECCFSYTKISLRLPNLKGFYTTPKECSLPAIVFETRSRIKICANPEETWVKKAVAKLQKRQELQA</sequence>
<keyword evidence="4 10" id="KW-0202">Cytokine</keyword>
<reference evidence="12 13" key="1">
    <citation type="submission" date="2019-09" db="EMBL/GenBank/DDBJ databases">
        <title>Bird 10,000 Genomes (B10K) Project - Family phase.</title>
        <authorList>
            <person name="Zhang G."/>
        </authorList>
    </citation>
    <scope>NUCLEOTIDE SEQUENCE [LARGE SCALE GENOMIC DNA]</scope>
    <source>
        <strain evidence="12">B10K-DU-001-23</strain>
        <tissue evidence="12">Muscle</tissue>
    </source>
</reference>
<comment type="similarity">
    <text evidence="2 10">Belongs to the intercrine beta (chemokine CC) family.</text>
</comment>
<keyword evidence="5 10" id="KW-0964">Secreted</keyword>
<dbReference type="Gene3D" id="2.40.50.40">
    <property type="match status" value="1"/>
</dbReference>
<organism evidence="12 13">
    <name type="scientific">Hemiprocne comata</name>
    <dbReference type="NCBI Taxonomy" id="243314"/>
    <lineage>
        <taxon>Eukaryota</taxon>
        <taxon>Metazoa</taxon>
        <taxon>Chordata</taxon>
        <taxon>Craniata</taxon>
        <taxon>Vertebrata</taxon>
        <taxon>Euteleostomi</taxon>
        <taxon>Archelosauria</taxon>
        <taxon>Archosauria</taxon>
        <taxon>Dinosauria</taxon>
        <taxon>Saurischia</taxon>
        <taxon>Theropoda</taxon>
        <taxon>Coelurosauria</taxon>
        <taxon>Aves</taxon>
        <taxon>Neognathae</taxon>
        <taxon>Neoaves</taxon>
        <taxon>Strisores</taxon>
        <taxon>Apodiformes</taxon>
        <taxon>Apodidae</taxon>
        <taxon>Hemiprocninae</taxon>
        <taxon>Hemiprocne</taxon>
    </lineage>
</organism>
<keyword evidence="13" id="KW-1185">Reference proteome</keyword>
<feature type="non-terminal residue" evidence="12">
    <location>
        <position position="69"/>
    </location>
</feature>
<evidence type="ECO:0000256" key="8">
    <source>
        <dbReference type="ARBA" id="ARBA00023198"/>
    </source>
</evidence>
<dbReference type="InterPro" id="IPR039809">
    <property type="entry name" value="Chemokine_b/g/d"/>
</dbReference>
<keyword evidence="8" id="KW-0395">Inflammatory response</keyword>
<evidence type="ECO:0000256" key="2">
    <source>
        <dbReference type="ARBA" id="ARBA00010868"/>
    </source>
</evidence>
<dbReference type="Proteomes" id="UP000518305">
    <property type="component" value="Unassembled WGS sequence"/>
</dbReference>
<evidence type="ECO:0000313" key="13">
    <source>
        <dbReference type="Proteomes" id="UP000518305"/>
    </source>
</evidence>
<dbReference type="FunFam" id="2.40.50.40:FF:000012">
    <property type="entry name" value="C-C motif chemokine"/>
    <property type="match status" value="1"/>
</dbReference>
<evidence type="ECO:0000259" key="11">
    <source>
        <dbReference type="SMART" id="SM00199"/>
    </source>
</evidence>
<gene>
    <name evidence="12" type="primary">Ccl3_1</name>
    <name evidence="12" type="ORF">HEMCOM_R05206</name>
</gene>
<accession>A0A7K9DRR6</accession>
<dbReference type="GO" id="GO:0008009">
    <property type="term" value="F:chemokine activity"/>
    <property type="evidence" value="ECO:0007669"/>
    <property type="project" value="InterPro"/>
</dbReference>
<dbReference type="OrthoDB" id="9892424at2759"/>
<dbReference type="CDD" id="cd00272">
    <property type="entry name" value="Chemokine_CC"/>
    <property type="match status" value="1"/>
</dbReference>
<proteinExistence type="inferred from homology"/>
<dbReference type="AlphaFoldDB" id="A0A7K9DRR6"/>
<evidence type="ECO:0000256" key="6">
    <source>
        <dbReference type="ARBA" id="ARBA00022729"/>
    </source>
</evidence>
<feature type="domain" description="Chemokine interleukin-8-like" evidence="11">
    <location>
        <begin position="3"/>
        <end position="61"/>
    </location>
</feature>
<dbReference type="GO" id="GO:0006954">
    <property type="term" value="P:inflammatory response"/>
    <property type="evidence" value="ECO:0007669"/>
    <property type="project" value="UniProtKB-KW"/>
</dbReference>
<comment type="caution">
    <text evidence="12">The sequence shown here is derived from an EMBL/GenBank/DDBJ whole genome shotgun (WGS) entry which is preliminary data.</text>
</comment>
<dbReference type="EMBL" id="VWZJ01013778">
    <property type="protein sequence ID" value="NXG67218.1"/>
    <property type="molecule type" value="Genomic_DNA"/>
</dbReference>
<dbReference type="PROSITE" id="PS00472">
    <property type="entry name" value="SMALL_CYTOKINES_CC"/>
    <property type="match status" value="1"/>
</dbReference>
<feature type="non-terminal residue" evidence="12">
    <location>
        <position position="1"/>
    </location>
</feature>
<dbReference type="InterPro" id="IPR000827">
    <property type="entry name" value="Chemokine_CC_CS"/>
</dbReference>
<keyword evidence="6" id="KW-0732">Signal</keyword>
<dbReference type="GO" id="GO:0006955">
    <property type="term" value="P:immune response"/>
    <property type="evidence" value="ECO:0007669"/>
    <property type="project" value="InterPro"/>
</dbReference>
<dbReference type="InterPro" id="IPR036048">
    <property type="entry name" value="Interleukin_8-like_sf"/>
</dbReference>
<comment type="subcellular location">
    <subcellularLocation>
        <location evidence="1 10">Secreted</location>
    </subcellularLocation>
</comment>
<comment type="function">
    <text evidence="9">Chemokine, which displays chemotactic activity for T lymphocytes, preferentially Th2 cells, but not monocytes or granulocytes. Therefore plays an important role in a wide range of inflammatory and immunological processes. Acts by binding to CCR4 at T-cell surface. Mediates GM-CSF/CSF2-driven pain and inflammation. In the brain, required to maintain the typical, highly branched morphology of hippocampal microglia under homeostatic conditions. May be important for the appropriate adaptation of microglial morphology and synaptic plasticity to acute lipopolysaccharide (LPS)-induced neuroinflammation. Plays a role in wound healing, mainly by inducing fibroblast migration into the wound.</text>
</comment>
<evidence type="ECO:0000256" key="3">
    <source>
        <dbReference type="ARBA" id="ARBA00022500"/>
    </source>
</evidence>
<keyword evidence="7" id="KW-1015">Disulfide bond</keyword>
<dbReference type="GO" id="GO:0005615">
    <property type="term" value="C:extracellular space"/>
    <property type="evidence" value="ECO:0007669"/>
    <property type="project" value="UniProtKB-KW"/>
</dbReference>
<protein>
    <recommendedName>
        <fullName evidence="10">C-C motif chemokine</fullName>
    </recommendedName>
</protein>
<dbReference type="PANTHER" id="PTHR12015:SF111">
    <property type="entry name" value="C-C MOTIF CHEMOKINE 17"/>
    <property type="match status" value="1"/>
</dbReference>
<evidence type="ECO:0000256" key="1">
    <source>
        <dbReference type="ARBA" id="ARBA00004613"/>
    </source>
</evidence>
<evidence type="ECO:0000256" key="9">
    <source>
        <dbReference type="ARBA" id="ARBA00046039"/>
    </source>
</evidence>
<keyword evidence="3 10" id="KW-0145">Chemotaxis</keyword>
<dbReference type="InterPro" id="IPR001811">
    <property type="entry name" value="Chemokine_IL8-like_dom"/>
</dbReference>
<dbReference type="Pfam" id="PF00048">
    <property type="entry name" value="IL8"/>
    <property type="match status" value="1"/>
</dbReference>
<evidence type="ECO:0000256" key="7">
    <source>
        <dbReference type="ARBA" id="ARBA00023157"/>
    </source>
</evidence>
<dbReference type="SMART" id="SM00199">
    <property type="entry name" value="SCY"/>
    <property type="match status" value="1"/>
</dbReference>
<name>A0A7K9DRR6_9AVES</name>
<evidence type="ECO:0000313" key="12">
    <source>
        <dbReference type="EMBL" id="NXG67218.1"/>
    </source>
</evidence>
<dbReference type="SUPFAM" id="SSF54117">
    <property type="entry name" value="Interleukin 8-like chemokines"/>
    <property type="match status" value="1"/>
</dbReference>
<evidence type="ECO:0000256" key="10">
    <source>
        <dbReference type="RuleBase" id="RU361150"/>
    </source>
</evidence>
<evidence type="ECO:0000256" key="4">
    <source>
        <dbReference type="ARBA" id="ARBA00022514"/>
    </source>
</evidence>
<dbReference type="PANTHER" id="PTHR12015">
    <property type="entry name" value="SMALL INDUCIBLE CYTOKINE A"/>
    <property type="match status" value="1"/>
</dbReference>
<evidence type="ECO:0000256" key="5">
    <source>
        <dbReference type="ARBA" id="ARBA00022525"/>
    </source>
</evidence>